<dbReference type="PROSITE" id="PS50005">
    <property type="entry name" value="TPR"/>
    <property type="match status" value="1"/>
</dbReference>
<evidence type="ECO:0000256" key="1">
    <source>
        <dbReference type="PROSITE-ProRule" id="PRU00339"/>
    </source>
</evidence>
<evidence type="ECO:0000313" key="2">
    <source>
        <dbReference type="EMBL" id="EKF44444.1"/>
    </source>
</evidence>
<accession>K2P2Y7</accession>
<dbReference type="EMBL" id="AMSI01000001">
    <property type="protein sequence ID" value="EKF44444.1"/>
    <property type="molecule type" value="Genomic_DNA"/>
</dbReference>
<dbReference type="STRING" id="721133.SAMN05216176_102373"/>
<dbReference type="Pfam" id="PF13489">
    <property type="entry name" value="Methyltransf_23"/>
    <property type="match status" value="1"/>
</dbReference>
<dbReference type="GO" id="GO:0032259">
    <property type="term" value="P:methylation"/>
    <property type="evidence" value="ECO:0007669"/>
    <property type="project" value="UniProtKB-KW"/>
</dbReference>
<keyword evidence="2" id="KW-0808">Transferase</keyword>
<dbReference type="InterPro" id="IPR019734">
    <property type="entry name" value="TPR_rpt"/>
</dbReference>
<evidence type="ECO:0000313" key="3">
    <source>
        <dbReference type="Proteomes" id="UP000007374"/>
    </source>
</evidence>
<keyword evidence="3" id="KW-1185">Reference proteome</keyword>
<dbReference type="SUPFAM" id="SSF48452">
    <property type="entry name" value="TPR-like"/>
    <property type="match status" value="1"/>
</dbReference>
<dbReference type="Gene3D" id="1.25.40.10">
    <property type="entry name" value="Tetratricopeptide repeat domain"/>
    <property type="match status" value="1"/>
</dbReference>
<dbReference type="eggNOG" id="COG4976">
    <property type="taxonomic scope" value="Bacteria"/>
</dbReference>
<dbReference type="RefSeq" id="WP_009755691.1">
    <property type="nucleotide sequence ID" value="NZ_AMSI01000001.1"/>
</dbReference>
<dbReference type="AlphaFoldDB" id="K2P2Y7"/>
<keyword evidence="1" id="KW-0802">TPR repeat</keyword>
<reference evidence="2 3" key="1">
    <citation type="journal article" date="2012" name="J. Bacteriol.">
        <title>Genome Sequence of Nitratireductor indicus Type Strain C115.</title>
        <authorList>
            <person name="Lai Q."/>
            <person name="Li G."/>
            <person name="Yu Z."/>
            <person name="Shao Z."/>
        </authorList>
    </citation>
    <scope>NUCLEOTIDE SEQUENCE [LARGE SCALE GENOMIC DNA]</scope>
    <source>
        <strain evidence="2 3">C115</strain>
    </source>
</reference>
<dbReference type="GO" id="GO:0008168">
    <property type="term" value="F:methyltransferase activity"/>
    <property type="evidence" value="ECO:0007669"/>
    <property type="project" value="UniProtKB-KW"/>
</dbReference>
<dbReference type="InterPro" id="IPR029063">
    <property type="entry name" value="SAM-dependent_MTases_sf"/>
</dbReference>
<dbReference type="PATRIC" id="fig|1231190.3.peg.391"/>
<dbReference type="Gene3D" id="3.40.50.150">
    <property type="entry name" value="Vaccinia Virus protein VP39"/>
    <property type="match status" value="1"/>
</dbReference>
<dbReference type="SUPFAM" id="SSF53335">
    <property type="entry name" value="S-adenosyl-L-methionine-dependent methyltransferases"/>
    <property type="match status" value="1"/>
</dbReference>
<dbReference type="OrthoDB" id="465636at2"/>
<feature type="repeat" description="TPR" evidence="1">
    <location>
        <begin position="47"/>
        <end position="80"/>
    </location>
</feature>
<dbReference type="Proteomes" id="UP000007374">
    <property type="component" value="Unassembled WGS sequence"/>
</dbReference>
<comment type="caution">
    <text evidence="2">The sequence shown here is derived from an EMBL/GenBank/DDBJ whole genome shotgun (WGS) entry which is preliminary data.</text>
</comment>
<organism evidence="2 3">
    <name type="scientific">Nitratireductor indicus C115</name>
    <dbReference type="NCBI Taxonomy" id="1231190"/>
    <lineage>
        <taxon>Bacteria</taxon>
        <taxon>Pseudomonadati</taxon>
        <taxon>Pseudomonadota</taxon>
        <taxon>Alphaproteobacteria</taxon>
        <taxon>Hyphomicrobiales</taxon>
        <taxon>Phyllobacteriaceae</taxon>
        <taxon>Nitratireductor</taxon>
    </lineage>
</organism>
<gene>
    <name evidence="2" type="ORF">NA8A_01840</name>
</gene>
<dbReference type="InterPro" id="IPR011990">
    <property type="entry name" value="TPR-like_helical_dom_sf"/>
</dbReference>
<protein>
    <submittedName>
        <fullName evidence="2">Type 12 methyltransferase</fullName>
    </submittedName>
</protein>
<sequence>MTPLSFSSGNLLADRRADYAEMLFSSGDHSAAAALMGDALELAPEWIAGHFRHGEMLAEAGEIAAALDAWRNVLRLDPVDQLGASLKLELHGAMDGMRAMPSAFVETLFDQYADTFDEALVDKLVYQVPTLLQRAIASLGKSGFAHAIDLGCGTGLMGERLRGDVSFLEGMDISSEMLKRAEAKRIYDRLARADLATLAELPREADLITAADVFMYIGSLERLFALVAATLAPGTLFAFSVELHDGPETMILRPSRRYAHSEAHLREMLIAKGFELVSMEKAAIRMDRGEAIEGLIVVALRKGEEAKIDESTFNECHNIRSPFH</sequence>
<proteinExistence type="predicted"/>
<dbReference type="PANTHER" id="PTHR43861">
    <property type="entry name" value="TRANS-ACONITATE 2-METHYLTRANSFERASE-RELATED"/>
    <property type="match status" value="1"/>
</dbReference>
<dbReference type="CDD" id="cd02440">
    <property type="entry name" value="AdoMet_MTases"/>
    <property type="match status" value="1"/>
</dbReference>
<keyword evidence="2" id="KW-0489">Methyltransferase</keyword>
<name>K2P2Y7_9HYPH</name>